<organism evidence="2 3">
    <name type="scientific">Coccomyxa viridis</name>
    <dbReference type="NCBI Taxonomy" id="1274662"/>
    <lineage>
        <taxon>Eukaryota</taxon>
        <taxon>Viridiplantae</taxon>
        <taxon>Chlorophyta</taxon>
        <taxon>core chlorophytes</taxon>
        <taxon>Trebouxiophyceae</taxon>
        <taxon>Trebouxiophyceae incertae sedis</taxon>
        <taxon>Coccomyxaceae</taxon>
        <taxon>Coccomyxa</taxon>
    </lineage>
</organism>
<proteinExistence type="predicted"/>
<reference evidence="2 3" key="1">
    <citation type="submission" date="2024-06" db="EMBL/GenBank/DDBJ databases">
        <authorList>
            <person name="Kraege A."/>
            <person name="Thomma B."/>
        </authorList>
    </citation>
    <scope>NUCLEOTIDE SEQUENCE [LARGE SCALE GENOMIC DNA]</scope>
</reference>
<gene>
    <name evidence="2" type="primary">g8668</name>
    <name evidence="2" type="ORF">VP750_LOCUS7788</name>
</gene>
<evidence type="ECO:0000259" key="1">
    <source>
        <dbReference type="Pfam" id="PF00188"/>
    </source>
</evidence>
<dbReference type="SUPFAM" id="SSF55797">
    <property type="entry name" value="PR-1-like"/>
    <property type="match status" value="1"/>
</dbReference>
<keyword evidence="3" id="KW-1185">Reference proteome</keyword>
<dbReference type="EMBL" id="CAXHTA020000015">
    <property type="protein sequence ID" value="CAL5225882.1"/>
    <property type="molecule type" value="Genomic_DNA"/>
</dbReference>
<accession>A0ABP1G0W9</accession>
<dbReference type="PANTHER" id="PTHR31157">
    <property type="entry name" value="SCP DOMAIN-CONTAINING PROTEIN"/>
    <property type="match status" value="1"/>
</dbReference>
<dbReference type="Gene3D" id="3.40.33.10">
    <property type="entry name" value="CAP"/>
    <property type="match status" value="1"/>
</dbReference>
<feature type="domain" description="SCP" evidence="1">
    <location>
        <begin position="40"/>
        <end position="137"/>
    </location>
</feature>
<comment type="caution">
    <text evidence="2">The sequence shown here is derived from an EMBL/GenBank/DDBJ whole genome shotgun (WGS) entry which is preliminary data.</text>
</comment>
<dbReference type="PANTHER" id="PTHR31157:SF1">
    <property type="entry name" value="SCP DOMAIN-CONTAINING PROTEIN"/>
    <property type="match status" value="1"/>
</dbReference>
<evidence type="ECO:0000313" key="3">
    <source>
        <dbReference type="Proteomes" id="UP001497392"/>
    </source>
</evidence>
<dbReference type="Pfam" id="PF00188">
    <property type="entry name" value="CAP"/>
    <property type="match status" value="1"/>
</dbReference>
<sequence length="288" mass="30396">MQLGECANAMRTSPNSFAADYNALCNYVDFQADVTNPQRPPFVLNDQLGLVAEAHVVDMAATNFFNHYSQNGSSPFDRISAEFPSVRTAGELIAAGFTSVRGVLAEFMCSAKHRTILTSCSYDTTGWGAIFKGSQSGLPAAAQWPTYFTADLACSNGASCTCSSSSQACPPHHTGMFACSSDQEGTRSTAHLEVWRSYSDQVHAHDEAADMDLEPVSQGSLSQVYSSLIPQVAFQITFSSIAASAAQPSQVAQLSSAVTAALEAATAPVQVNVTVTPAGQGSSPARRR</sequence>
<dbReference type="Proteomes" id="UP001497392">
    <property type="component" value="Unassembled WGS sequence"/>
</dbReference>
<evidence type="ECO:0000313" key="2">
    <source>
        <dbReference type="EMBL" id="CAL5225882.1"/>
    </source>
</evidence>
<name>A0ABP1G0W9_9CHLO</name>
<dbReference type="InterPro" id="IPR035940">
    <property type="entry name" value="CAP_sf"/>
</dbReference>
<dbReference type="InterPro" id="IPR014044">
    <property type="entry name" value="CAP_dom"/>
</dbReference>
<dbReference type="CDD" id="cd05379">
    <property type="entry name" value="CAP_bacterial"/>
    <property type="match status" value="1"/>
</dbReference>
<protein>
    <submittedName>
        <fullName evidence="2">G8668 protein</fullName>
    </submittedName>
</protein>